<dbReference type="OrthoDB" id="8221452at2"/>
<feature type="compositionally biased region" description="Low complexity" evidence="2">
    <location>
        <begin position="1"/>
        <end position="18"/>
    </location>
</feature>
<sequence length="291" mass="31289">MVSPSRSGRGRAPSGPRPGTYPVRFGTAELLRDADRPNAWMLSVGGVAQSYVDLDDPANLEFDYVRRLGDLVDFLPPGPLDALHVGGAGCSLPRYVAATRPGSRQLVFDADEPLIDLVREQLDLRSVPKLRVRIEDGRAGVRSRHDATADLIVIDAFERATLAGGLATVEFVTDVARVLRPGATMLANISDGPGLPFARRFLATLAEVFPHVVLLAEPSVLRGRRFGNLVLAASRLDLPTAELTRRAASSPYPARVVHGDELRQLRGKAAPVLDAESLPSPTPPDDVLGLF</sequence>
<protein>
    <recommendedName>
        <fullName evidence="5">Spermidine synthase-like protein</fullName>
    </recommendedName>
</protein>
<dbReference type="AlphaFoldDB" id="A0A1I5G1T1"/>
<evidence type="ECO:0008006" key="5">
    <source>
        <dbReference type="Google" id="ProtNLM"/>
    </source>
</evidence>
<evidence type="ECO:0000256" key="1">
    <source>
        <dbReference type="ARBA" id="ARBA00023115"/>
    </source>
</evidence>
<dbReference type="NCBIfam" id="NF037959">
    <property type="entry name" value="MFS_SpdSyn"/>
    <property type="match status" value="1"/>
</dbReference>
<organism evidence="3 4">
    <name type="scientific">Amycolatopsis rubida</name>
    <dbReference type="NCBI Taxonomy" id="112413"/>
    <lineage>
        <taxon>Bacteria</taxon>
        <taxon>Bacillati</taxon>
        <taxon>Actinomycetota</taxon>
        <taxon>Actinomycetes</taxon>
        <taxon>Pseudonocardiales</taxon>
        <taxon>Pseudonocardiaceae</taxon>
        <taxon>Amycolatopsis</taxon>
    </lineage>
</organism>
<feature type="region of interest" description="Disordered" evidence="2">
    <location>
        <begin position="1"/>
        <end position="21"/>
    </location>
</feature>
<keyword evidence="1" id="KW-0620">Polyamine biosynthesis</keyword>
<dbReference type="Proteomes" id="UP000199137">
    <property type="component" value="Unassembled WGS sequence"/>
</dbReference>
<proteinExistence type="predicted"/>
<dbReference type="EMBL" id="FOWC01000001">
    <property type="protein sequence ID" value="SFO29829.1"/>
    <property type="molecule type" value="Genomic_DNA"/>
</dbReference>
<gene>
    <name evidence="3" type="ORF">SAMN05421854_1011394</name>
</gene>
<reference evidence="3 4" key="1">
    <citation type="submission" date="2016-10" db="EMBL/GenBank/DDBJ databases">
        <authorList>
            <person name="de Groot N.N."/>
        </authorList>
    </citation>
    <scope>NUCLEOTIDE SEQUENCE [LARGE SCALE GENOMIC DNA]</scope>
    <source>
        <strain evidence="3 4">DSM 44637</strain>
    </source>
</reference>
<accession>A0A1I5G1T1</accession>
<dbReference type="SUPFAM" id="SSF53335">
    <property type="entry name" value="S-adenosyl-L-methionine-dependent methyltransferases"/>
    <property type="match status" value="1"/>
</dbReference>
<evidence type="ECO:0000313" key="4">
    <source>
        <dbReference type="Proteomes" id="UP000199137"/>
    </source>
</evidence>
<dbReference type="PANTHER" id="PTHR43317">
    <property type="entry name" value="THERMOSPERMINE SYNTHASE ACAULIS5"/>
    <property type="match status" value="1"/>
</dbReference>
<dbReference type="Gene3D" id="3.40.50.150">
    <property type="entry name" value="Vaccinia Virus protein VP39"/>
    <property type="match status" value="1"/>
</dbReference>
<evidence type="ECO:0000313" key="3">
    <source>
        <dbReference type="EMBL" id="SFO29829.1"/>
    </source>
</evidence>
<dbReference type="PANTHER" id="PTHR43317:SF1">
    <property type="entry name" value="THERMOSPERMINE SYNTHASE ACAULIS5"/>
    <property type="match status" value="1"/>
</dbReference>
<dbReference type="STRING" id="112413.SAMN05421854_1011394"/>
<dbReference type="GO" id="GO:0006596">
    <property type="term" value="P:polyamine biosynthetic process"/>
    <property type="evidence" value="ECO:0007669"/>
    <property type="project" value="UniProtKB-KW"/>
</dbReference>
<name>A0A1I5G1T1_9PSEU</name>
<dbReference type="InterPro" id="IPR029063">
    <property type="entry name" value="SAM-dependent_MTases_sf"/>
</dbReference>
<evidence type="ECO:0000256" key="2">
    <source>
        <dbReference type="SAM" id="MobiDB-lite"/>
    </source>
</evidence>